<accession>A0A024TFN5</accession>
<proteinExistence type="predicted"/>
<sequence>MVETQPPKMRLSTSMASPAKEAAPSIADKDSTTNIWIRVLWSEVIPTMYTLDKTGGSSAWTVAMGTSRWKSAPFKERKMYWPTWTQNVAVRIIDCRARRQEPPCSTTNGVARFSHEHYS</sequence>
<dbReference type="AlphaFoldDB" id="A0A024TFN5"/>
<evidence type="ECO:0000313" key="2">
    <source>
        <dbReference type="EMBL" id="ETV92172.1"/>
    </source>
</evidence>
<dbReference type="GeneID" id="20090469"/>
<evidence type="ECO:0000256" key="1">
    <source>
        <dbReference type="SAM" id="MobiDB-lite"/>
    </source>
</evidence>
<dbReference type="EMBL" id="KI914002">
    <property type="protein sequence ID" value="ETV92172.1"/>
    <property type="molecule type" value="Genomic_DNA"/>
</dbReference>
<protein>
    <submittedName>
        <fullName evidence="2">Uncharacterized protein</fullName>
    </submittedName>
</protein>
<reference evidence="2" key="1">
    <citation type="submission" date="2013-12" db="EMBL/GenBank/DDBJ databases">
        <title>The Genome Sequence of Aphanomyces invadans NJM9701.</title>
        <authorList>
            <consortium name="The Broad Institute Genomics Platform"/>
            <person name="Russ C."/>
            <person name="Tyler B."/>
            <person name="van West P."/>
            <person name="Dieguez-Uribeondo J."/>
            <person name="Young S.K."/>
            <person name="Zeng Q."/>
            <person name="Gargeya S."/>
            <person name="Fitzgerald M."/>
            <person name="Abouelleil A."/>
            <person name="Alvarado L."/>
            <person name="Chapman S.B."/>
            <person name="Gainer-Dewar J."/>
            <person name="Goldberg J."/>
            <person name="Griggs A."/>
            <person name="Gujja S."/>
            <person name="Hansen M."/>
            <person name="Howarth C."/>
            <person name="Imamovic A."/>
            <person name="Ireland A."/>
            <person name="Larimer J."/>
            <person name="McCowan C."/>
            <person name="Murphy C."/>
            <person name="Pearson M."/>
            <person name="Poon T.W."/>
            <person name="Priest M."/>
            <person name="Roberts A."/>
            <person name="Saif S."/>
            <person name="Shea T."/>
            <person name="Sykes S."/>
            <person name="Wortman J."/>
            <person name="Nusbaum C."/>
            <person name="Birren B."/>
        </authorList>
    </citation>
    <scope>NUCLEOTIDE SEQUENCE [LARGE SCALE GENOMIC DNA]</scope>
    <source>
        <strain evidence="2">NJM9701</strain>
    </source>
</reference>
<name>A0A024TFN5_9STRA</name>
<dbReference type="RefSeq" id="XP_008879136.1">
    <property type="nucleotide sequence ID" value="XM_008880914.1"/>
</dbReference>
<organism evidence="2">
    <name type="scientific">Aphanomyces invadans</name>
    <dbReference type="NCBI Taxonomy" id="157072"/>
    <lineage>
        <taxon>Eukaryota</taxon>
        <taxon>Sar</taxon>
        <taxon>Stramenopiles</taxon>
        <taxon>Oomycota</taxon>
        <taxon>Saprolegniomycetes</taxon>
        <taxon>Saprolegniales</taxon>
        <taxon>Verrucalvaceae</taxon>
        <taxon>Aphanomyces</taxon>
    </lineage>
</organism>
<gene>
    <name evidence="2" type="ORF">H310_13419</name>
</gene>
<feature type="region of interest" description="Disordered" evidence="1">
    <location>
        <begin position="1"/>
        <end position="27"/>
    </location>
</feature>
<dbReference type="VEuPathDB" id="FungiDB:H310_13419"/>